<feature type="compositionally biased region" description="Basic and acidic residues" evidence="1">
    <location>
        <begin position="32"/>
        <end position="83"/>
    </location>
</feature>
<sequence>MRKTTRFALIGATALPLALSTTGLAFAGDMGYTEKDSHDDGHKVHHEDKGHDDHHKKGHDGHDWKHDDGKHKDKHEDKHEDKGGLLPSLPELPIELPGIPAP</sequence>
<organism evidence="3 4">
    <name type="scientific">Pseudonocardia sediminis</name>
    <dbReference type="NCBI Taxonomy" id="1397368"/>
    <lineage>
        <taxon>Bacteria</taxon>
        <taxon>Bacillati</taxon>
        <taxon>Actinomycetota</taxon>
        <taxon>Actinomycetes</taxon>
        <taxon>Pseudonocardiales</taxon>
        <taxon>Pseudonocardiaceae</taxon>
        <taxon>Pseudonocardia</taxon>
    </lineage>
</organism>
<evidence type="ECO:0000256" key="1">
    <source>
        <dbReference type="SAM" id="MobiDB-lite"/>
    </source>
</evidence>
<feature type="signal peptide" evidence="2">
    <location>
        <begin position="1"/>
        <end position="27"/>
    </location>
</feature>
<accession>A0A4Q7V4K9</accession>
<name>A0A4Q7V4K9_PSEST</name>
<protein>
    <recommendedName>
        <fullName evidence="5">Pentapeptide MXKDX repeat protein</fullName>
    </recommendedName>
</protein>
<keyword evidence="4" id="KW-1185">Reference proteome</keyword>
<proteinExistence type="predicted"/>
<evidence type="ECO:0000313" key="3">
    <source>
        <dbReference type="EMBL" id="RZT87683.1"/>
    </source>
</evidence>
<dbReference type="Proteomes" id="UP000291591">
    <property type="component" value="Unassembled WGS sequence"/>
</dbReference>
<feature type="compositionally biased region" description="Low complexity" evidence="1">
    <location>
        <begin position="84"/>
        <end position="102"/>
    </location>
</feature>
<feature type="region of interest" description="Disordered" evidence="1">
    <location>
        <begin position="29"/>
        <end position="102"/>
    </location>
</feature>
<evidence type="ECO:0000313" key="4">
    <source>
        <dbReference type="Proteomes" id="UP000291591"/>
    </source>
</evidence>
<dbReference type="RefSeq" id="WP_165438463.1">
    <property type="nucleotide sequence ID" value="NZ_SHKL01000001.1"/>
</dbReference>
<gene>
    <name evidence="3" type="ORF">EV383_4609</name>
</gene>
<reference evidence="3 4" key="1">
    <citation type="submission" date="2019-02" db="EMBL/GenBank/DDBJ databases">
        <title>Sequencing the genomes of 1000 actinobacteria strains.</title>
        <authorList>
            <person name="Klenk H.-P."/>
        </authorList>
    </citation>
    <scope>NUCLEOTIDE SEQUENCE [LARGE SCALE GENOMIC DNA]</scope>
    <source>
        <strain evidence="3 4">DSM 45779</strain>
    </source>
</reference>
<evidence type="ECO:0008006" key="5">
    <source>
        <dbReference type="Google" id="ProtNLM"/>
    </source>
</evidence>
<dbReference type="AlphaFoldDB" id="A0A4Q7V4K9"/>
<feature type="chain" id="PRO_5020203545" description="Pentapeptide MXKDX repeat protein" evidence="2">
    <location>
        <begin position="28"/>
        <end position="102"/>
    </location>
</feature>
<keyword evidence="2" id="KW-0732">Signal</keyword>
<comment type="caution">
    <text evidence="3">The sequence shown here is derived from an EMBL/GenBank/DDBJ whole genome shotgun (WGS) entry which is preliminary data.</text>
</comment>
<dbReference type="EMBL" id="SHKL01000001">
    <property type="protein sequence ID" value="RZT87683.1"/>
    <property type="molecule type" value="Genomic_DNA"/>
</dbReference>
<evidence type="ECO:0000256" key="2">
    <source>
        <dbReference type="SAM" id="SignalP"/>
    </source>
</evidence>